<accession>A0A9Q3CGB9</accession>
<gene>
    <name evidence="2" type="ORF">O181_023048</name>
</gene>
<evidence type="ECO:0000313" key="3">
    <source>
        <dbReference type="Proteomes" id="UP000765509"/>
    </source>
</evidence>
<reference evidence="2" key="1">
    <citation type="submission" date="2021-03" db="EMBL/GenBank/DDBJ databases">
        <title>Draft genome sequence of rust myrtle Austropuccinia psidii MF-1, a brazilian biotype.</title>
        <authorList>
            <person name="Quecine M.C."/>
            <person name="Pachon D.M.R."/>
            <person name="Bonatelli M.L."/>
            <person name="Correr F.H."/>
            <person name="Franceschini L.M."/>
            <person name="Leite T.F."/>
            <person name="Margarido G.R.A."/>
            <person name="Almeida C.A."/>
            <person name="Ferrarezi J.A."/>
            <person name="Labate C.A."/>
        </authorList>
    </citation>
    <scope>NUCLEOTIDE SEQUENCE</scope>
    <source>
        <strain evidence="2">MF-1</strain>
    </source>
</reference>
<dbReference type="Proteomes" id="UP000765509">
    <property type="component" value="Unassembled WGS sequence"/>
</dbReference>
<evidence type="ECO:0000256" key="1">
    <source>
        <dbReference type="SAM" id="MobiDB-lite"/>
    </source>
</evidence>
<sequence length="79" mass="8770">MLVMLSNKHTRNSCLLSDPSEHAARGVPDQDTLGKTPLWSVMMKEFPSRNGRQDPKVEDRNDSGKLVQSPQVLICPPPS</sequence>
<dbReference type="AlphaFoldDB" id="A0A9Q3CGB9"/>
<dbReference type="EMBL" id="AVOT02007187">
    <property type="protein sequence ID" value="MBW0483333.1"/>
    <property type="molecule type" value="Genomic_DNA"/>
</dbReference>
<comment type="caution">
    <text evidence="2">The sequence shown here is derived from an EMBL/GenBank/DDBJ whole genome shotgun (WGS) entry which is preliminary data.</text>
</comment>
<organism evidence="2 3">
    <name type="scientific">Austropuccinia psidii MF-1</name>
    <dbReference type="NCBI Taxonomy" id="1389203"/>
    <lineage>
        <taxon>Eukaryota</taxon>
        <taxon>Fungi</taxon>
        <taxon>Dikarya</taxon>
        <taxon>Basidiomycota</taxon>
        <taxon>Pucciniomycotina</taxon>
        <taxon>Pucciniomycetes</taxon>
        <taxon>Pucciniales</taxon>
        <taxon>Sphaerophragmiaceae</taxon>
        <taxon>Austropuccinia</taxon>
    </lineage>
</organism>
<evidence type="ECO:0000313" key="2">
    <source>
        <dbReference type="EMBL" id="MBW0483333.1"/>
    </source>
</evidence>
<proteinExistence type="predicted"/>
<feature type="compositionally biased region" description="Basic and acidic residues" evidence="1">
    <location>
        <begin position="51"/>
        <end position="63"/>
    </location>
</feature>
<name>A0A9Q3CGB9_9BASI</name>
<feature type="region of interest" description="Disordered" evidence="1">
    <location>
        <begin position="1"/>
        <end position="79"/>
    </location>
</feature>
<protein>
    <submittedName>
        <fullName evidence="2">Uncharacterized protein</fullName>
    </submittedName>
</protein>
<keyword evidence="3" id="KW-1185">Reference proteome</keyword>